<evidence type="ECO:0000256" key="3">
    <source>
        <dbReference type="ARBA" id="ARBA00022448"/>
    </source>
</evidence>
<keyword evidence="6 8" id="KW-1133">Transmembrane helix</keyword>
<dbReference type="OrthoDB" id="2716906at2"/>
<evidence type="ECO:0000256" key="8">
    <source>
        <dbReference type="SAM" id="Phobius"/>
    </source>
</evidence>
<keyword evidence="5 8" id="KW-0812">Transmembrane</keyword>
<dbReference type="GO" id="GO:0016020">
    <property type="term" value="C:membrane"/>
    <property type="evidence" value="ECO:0007669"/>
    <property type="project" value="UniProtKB-SubCell"/>
</dbReference>
<protein>
    <submittedName>
        <fullName evidence="9">Spore gernimation protein</fullName>
    </submittedName>
</protein>
<dbReference type="GO" id="GO:0009847">
    <property type="term" value="P:spore germination"/>
    <property type="evidence" value="ECO:0007669"/>
    <property type="project" value="InterPro"/>
</dbReference>
<comment type="subcellular location">
    <subcellularLocation>
        <location evidence="1">Membrane</location>
        <topology evidence="1">Multi-pass membrane protein</topology>
    </subcellularLocation>
</comment>
<feature type="transmembrane region" description="Helical" evidence="8">
    <location>
        <begin position="43"/>
        <end position="64"/>
    </location>
</feature>
<evidence type="ECO:0000256" key="7">
    <source>
        <dbReference type="ARBA" id="ARBA00023136"/>
    </source>
</evidence>
<evidence type="ECO:0000256" key="1">
    <source>
        <dbReference type="ARBA" id="ARBA00004141"/>
    </source>
</evidence>
<dbReference type="PANTHER" id="PTHR34975:SF2">
    <property type="entry name" value="SPORE GERMINATION PROTEIN A2"/>
    <property type="match status" value="1"/>
</dbReference>
<evidence type="ECO:0000313" key="10">
    <source>
        <dbReference type="Proteomes" id="UP000180057"/>
    </source>
</evidence>
<feature type="transmembrane region" description="Helical" evidence="8">
    <location>
        <begin position="221"/>
        <end position="244"/>
    </location>
</feature>
<feature type="transmembrane region" description="Helical" evidence="8">
    <location>
        <begin position="121"/>
        <end position="138"/>
    </location>
</feature>
<comment type="caution">
    <text evidence="9">The sequence shown here is derived from an EMBL/GenBank/DDBJ whole genome shotgun (WGS) entry which is preliminary data.</text>
</comment>
<feature type="transmembrane region" description="Helical" evidence="8">
    <location>
        <begin position="12"/>
        <end position="31"/>
    </location>
</feature>
<dbReference type="EMBL" id="MLQS01000001">
    <property type="protein sequence ID" value="OIJ21516.1"/>
    <property type="molecule type" value="Genomic_DNA"/>
</dbReference>
<dbReference type="Proteomes" id="UP000180057">
    <property type="component" value="Unassembled WGS sequence"/>
</dbReference>
<accession>A0A1S2MAB7</accession>
<feature type="transmembrane region" description="Helical" evidence="8">
    <location>
        <begin position="274"/>
        <end position="294"/>
    </location>
</feature>
<dbReference type="AlphaFoldDB" id="A0A1S2MAB7"/>
<gene>
    <name evidence="9" type="ORF">BKP45_01745</name>
</gene>
<feature type="transmembrane region" description="Helical" evidence="8">
    <location>
        <begin position="85"/>
        <end position="109"/>
    </location>
</feature>
<feature type="transmembrane region" description="Helical" evidence="8">
    <location>
        <begin position="190"/>
        <end position="209"/>
    </location>
</feature>
<keyword evidence="3" id="KW-0813">Transport</keyword>
<evidence type="ECO:0000313" key="9">
    <source>
        <dbReference type="EMBL" id="OIJ21516.1"/>
    </source>
</evidence>
<dbReference type="NCBIfam" id="TIGR00912">
    <property type="entry name" value="2A0309"/>
    <property type="match status" value="1"/>
</dbReference>
<keyword evidence="4" id="KW-0309">Germination</keyword>
<comment type="similarity">
    <text evidence="2">Belongs to the amino acid-polyamine-organocation (APC) superfamily. Spore germination protein (SGP) (TC 2.A.3.9) family.</text>
</comment>
<evidence type="ECO:0000256" key="2">
    <source>
        <dbReference type="ARBA" id="ARBA00007998"/>
    </source>
</evidence>
<organism evidence="9 10">
    <name type="scientific">Anaerobacillus alkalidiazotrophicus</name>
    <dbReference type="NCBI Taxonomy" id="472963"/>
    <lineage>
        <taxon>Bacteria</taxon>
        <taxon>Bacillati</taxon>
        <taxon>Bacillota</taxon>
        <taxon>Bacilli</taxon>
        <taxon>Bacillales</taxon>
        <taxon>Bacillaceae</taxon>
        <taxon>Anaerobacillus</taxon>
    </lineage>
</organism>
<proteinExistence type="inferred from homology"/>
<reference evidence="9 10" key="1">
    <citation type="submission" date="2016-10" db="EMBL/GenBank/DDBJ databases">
        <title>Draft genome sequences of four alkaliphilic bacteria belonging to the Anaerobacillus genus.</title>
        <authorList>
            <person name="Bassil N.M."/>
            <person name="Lloyd J.R."/>
        </authorList>
    </citation>
    <scope>NUCLEOTIDE SEQUENCE [LARGE SCALE GENOMIC DNA]</scope>
    <source>
        <strain evidence="9 10">DSM 22531</strain>
    </source>
</reference>
<feature type="transmembrane region" description="Helical" evidence="8">
    <location>
        <begin position="150"/>
        <end position="170"/>
    </location>
</feature>
<feature type="transmembrane region" description="Helical" evidence="8">
    <location>
        <begin position="336"/>
        <end position="355"/>
    </location>
</feature>
<evidence type="ECO:0000256" key="5">
    <source>
        <dbReference type="ARBA" id="ARBA00022692"/>
    </source>
</evidence>
<name>A0A1S2MAB7_9BACI</name>
<keyword evidence="7 8" id="KW-0472">Membrane</keyword>
<feature type="transmembrane region" description="Helical" evidence="8">
    <location>
        <begin position="306"/>
        <end position="324"/>
    </location>
</feature>
<evidence type="ECO:0000256" key="4">
    <source>
        <dbReference type="ARBA" id="ARBA00022544"/>
    </source>
</evidence>
<dbReference type="PANTHER" id="PTHR34975">
    <property type="entry name" value="SPORE GERMINATION PROTEIN A2"/>
    <property type="match status" value="1"/>
</dbReference>
<sequence length="363" mass="40256">MISNPKDKITTSQTVIILVSYIIAVGILTLPRVTVDEVNTPDVWISVIIGGLIALFISIIIAKLSQQFPEKTFYQYSQEIVGKAVGRFISCIIILYFLILSAFEIRVLAEITEFYLLERTPFWAIIMPMMWVGIYLISGGINPMARLMEIIFPVTVVVLLLVLFMSVDVFEINNLRPVLGVGIAPPLKGIKTTALSFTCFEAMLFLVAFMKQPEKSVKVVLIATIIPLILYVVTVVMVIGAFSIDGVVTRTWPTIDLIQSYEFEGMLFERFESLLLAIWVMQIFSTFIITYYAASLGVAQLSNKGLVPVIFGILPVIYLIAMTPKNINDLQTLGDIIGNAALIIFGIIPILFLSINKVKGAKG</sequence>
<dbReference type="RefSeq" id="WP_071388129.1">
    <property type="nucleotide sequence ID" value="NZ_MLQS01000001.1"/>
</dbReference>
<dbReference type="InterPro" id="IPR004761">
    <property type="entry name" value="Spore_GerAB"/>
</dbReference>
<dbReference type="Gene3D" id="1.20.1740.10">
    <property type="entry name" value="Amino acid/polyamine transporter I"/>
    <property type="match status" value="1"/>
</dbReference>
<keyword evidence="10" id="KW-1185">Reference proteome</keyword>
<dbReference type="STRING" id="472963.BKP45_01745"/>
<dbReference type="PIRSF" id="PIRSF006060">
    <property type="entry name" value="AA_transporter"/>
    <property type="match status" value="1"/>
</dbReference>
<dbReference type="Pfam" id="PF03845">
    <property type="entry name" value="Spore_permease"/>
    <property type="match status" value="1"/>
</dbReference>
<evidence type="ECO:0000256" key="6">
    <source>
        <dbReference type="ARBA" id="ARBA00022989"/>
    </source>
</evidence>